<keyword evidence="3" id="KW-1185">Reference proteome</keyword>
<keyword evidence="1" id="KW-0732">Signal</keyword>
<gene>
    <name evidence="2" type="ORF">KC19_5G076600</name>
</gene>
<name>A0A8T0I0F0_CERPU</name>
<accession>A0A8T0I0F0</accession>
<proteinExistence type="predicted"/>
<dbReference type="EMBL" id="CM026425">
    <property type="protein sequence ID" value="KAG0576391.1"/>
    <property type="molecule type" value="Genomic_DNA"/>
</dbReference>
<evidence type="ECO:0000313" key="2">
    <source>
        <dbReference type="EMBL" id="KAG0576391.1"/>
    </source>
</evidence>
<dbReference type="Proteomes" id="UP000822688">
    <property type="component" value="Chromosome 5"/>
</dbReference>
<organism evidence="2 3">
    <name type="scientific">Ceratodon purpureus</name>
    <name type="common">Fire moss</name>
    <name type="synonym">Dicranum purpureum</name>
    <dbReference type="NCBI Taxonomy" id="3225"/>
    <lineage>
        <taxon>Eukaryota</taxon>
        <taxon>Viridiplantae</taxon>
        <taxon>Streptophyta</taxon>
        <taxon>Embryophyta</taxon>
        <taxon>Bryophyta</taxon>
        <taxon>Bryophytina</taxon>
        <taxon>Bryopsida</taxon>
        <taxon>Dicranidae</taxon>
        <taxon>Pseudoditrichales</taxon>
        <taxon>Ditrichaceae</taxon>
        <taxon>Ceratodon</taxon>
    </lineage>
</organism>
<feature type="chain" id="PRO_5035921242" evidence="1">
    <location>
        <begin position="34"/>
        <end position="99"/>
    </location>
</feature>
<sequence length="99" mass="11639">MRIRYPSVHLFSIHTNFHVTVLLCFHLPFRTSALWQCPLSIVVCYCRWDSENESWMICVSESLLFSLVIVDYFHIQYSCCTVQSGDAYPRNNPKFLIVT</sequence>
<feature type="signal peptide" evidence="1">
    <location>
        <begin position="1"/>
        <end position="33"/>
    </location>
</feature>
<evidence type="ECO:0000256" key="1">
    <source>
        <dbReference type="SAM" id="SignalP"/>
    </source>
</evidence>
<evidence type="ECO:0000313" key="3">
    <source>
        <dbReference type="Proteomes" id="UP000822688"/>
    </source>
</evidence>
<dbReference type="AlphaFoldDB" id="A0A8T0I0F0"/>
<protein>
    <submittedName>
        <fullName evidence="2">Uncharacterized protein</fullName>
    </submittedName>
</protein>
<comment type="caution">
    <text evidence="2">The sequence shown here is derived from an EMBL/GenBank/DDBJ whole genome shotgun (WGS) entry which is preliminary data.</text>
</comment>
<reference evidence="2" key="1">
    <citation type="submission" date="2020-06" db="EMBL/GenBank/DDBJ databases">
        <title>WGS assembly of Ceratodon purpureus strain R40.</title>
        <authorList>
            <person name="Carey S.B."/>
            <person name="Jenkins J."/>
            <person name="Shu S."/>
            <person name="Lovell J.T."/>
            <person name="Sreedasyam A."/>
            <person name="Maumus F."/>
            <person name="Tiley G.P."/>
            <person name="Fernandez-Pozo N."/>
            <person name="Barry K."/>
            <person name="Chen C."/>
            <person name="Wang M."/>
            <person name="Lipzen A."/>
            <person name="Daum C."/>
            <person name="Saski C.A."/>
            <person name="Payton A.C."/>
            <person name="Mcbreen J.C."/>
            <person name="Conrad R.E."/>
            <person name="Kollar L.M."/>
            <person name="Olsson S."/>
            <person name="Huttunen S."/>
            <person name="Landis J.B."/>
            <person name="Wickett N.J."/>
            <person name="Johnson M.G."/>
            <person name="Rensing S.A."/>
            <person name="Grimwood J."/>
            <person name="Schmutz J."/>
            <person name="Mcdaniel S.F."/>
        </authorList>
    </citation>
    <scope>NUCLEOTIDE SEQUENCE</scope>
    <source>
        <strain evidence="2">R40</strain>
    </source>
</reference>